<dbReference type="Proteomes" id="UP000193922">
    <property type="component" value="Unassembled WGS sequence"/>
</dbReference>
<feature type="region of interest" description="Disordered" evidence="1">
    <location>
        <begin position="130"/>
        <end position="184"/>
    </location>
</feature>
<sequence length="184" mass="20266">MPLEMLLCDPGSTPSYSACIQTTHTIFAMAKSKQDKEKQQQVQEIEAQLRASANSASTLISSWLGDSDSDSDSTATPKAREIFHGRPARLGVGAKFLSHKEMLAAQSATGILSAEELKLKRKLTKGLVSEKPNEPKKVVEEEEEEESRSSIVAKPSDSTPKQVPKKKQKRSAAFLDTLVKRRKR</sequence>
<dbReference type="OrthoDB" id="5393235at2759"/>
<reference evidence="2 3" key="1">
    <citation type="submission" date="2016-07" db="EMBL/GenBank/DDBJ databases">
        <title>Pervasive Adenine N6-methylation of Active Genes in Fungi.</title>
        <authorList>
            <consortium name="DOE Joint Genome Institute"/>
            <person name="Mondo S.J."/>
            <person name="Dannebaum R.O."/>
            <person name="Kuo R.C."/>
            <person name="Labutti K."/>
            <person name="Haridas S."/>
            <person name="Kuo A."/>
            <person name="Salamov A."/>
            <person name="Ahrendt S.R."/>
            <person name="Lipzen A."/>
            <person name="Sullivan W."/>
            <person name="Andreopoulos W.B."/>
            <person name="Clum A."/>
            <person name="Lindquist E."/>
            <person name="Daum C."/>
            <person name="Ramamoorthy G.K."/>
            <person name="Gryganskyi A."/>
            <person name="Culley D."/>
            <person name="Magnuson J.K."/>
            <person name="James T.Y."/>
            <person name="O'Malley M.A."/>
            <person name="Stajich J.E."/>
            <person name="Spatafora J.W."/>
            <person name="Visel A."/>
            <person name="Grigoriev I.V."/>
        </authorList>
    </citation>
    <scope>NUCLEOTIDE SEQUENCE [LARGE SCALE GENOMIC DNA]</scope>
    <source>
        <strain evidence="2 3">ATCC 12442</strain>
    </source>
</reference>
<gene>
    <name evidence="2" type="ORF">DL89DRAFT_256595</name>
</gene>
<dbReference type="InterPro" id="IPR021641">
    <property type="entry name" value="DUF3245"/>
</dbReference>
<dbReference type="EMBL" id="MCFD01000004">
    <property type="protein sequence ID" value="ORX71610.1"/>
    <property type="molecule type" value="Genomic_DNA"/>
</dbReference>
<dbReference type="AlphaFoldDB" id="A0A1Y1WDK7"/>
<proteinExistence type="predicted"/>
<dbReference type="RefSeq" id="XP_040745125.1">
    <property type="nucleotide sequence ID" value="XM_040885458.1"/>
</dbReference>
<evidence type="ECO:0000313" key="2">
    <source>
        <dbReference type="EMBL" id="ORX71610.1"/>
    </source>
</evidence>
<accession>A0A1Y1WDK7</accession>
<dbReference type="GeneID" id="63802106"/>
<name>A0A1Y1WDK7_9FUNG</name>
<keyword evidence="3" id="KW-1185">Reference proteome</keyword>
<evidence type="ECO:0000256" key="1">
    <source>
        <dbReference type="SAM" id="MobiDB-lite"/>
    </source>
</evidence>
<comment type="caution">
    <text evidence="2">The sequence shown here is derived from an EMBL/GenBank/DDBJ whole genome shotgun (WGS) entry which is preliminary data.</text>
</comment>
<organism evidence="2 3">
    <name type="scientific">Linderina pennispora</name>
    <dbReference type="NCBI Taxonomy" id="61395"/>
    <lineage>
        <taxon>Eukaryota</taxon>
        <taxon>Fungi</taxon>
        <taxon>Fungi incertae sedis</taxon>
        <taxon>Zoopagomycota</taxon>
        <taxon>Kickxellomycotina</taxon>
        <taxon>Kickxellomycetes</taxon>
        <taxon>Kickxellales</taxon>
        <taxon>Kickxellaceae</taxon>
        <taxon>Linderina</taxon>
    </lineage>
</organism>
<dbReference type="Pfam" id="PF11595">
    <property type="entry name" value="DUF3245"/>
    <property type="match status" value="1"/>
</dbReference>
<evidence type="ECO:0000313" key="3">
    <source>
        <dbReference type="Proteomes" id="UP000193922"/>
    </source>
</evidence>
<protein>
    <submittedName>
        <fullName evidence="2">Uncharacterized protein</fullName>
    </submittedName>
</protein>